<feature type="compositionally biased region" description="Polar residues" evidence="2">
    <location>
        <begin position="978"/>
        <end position="995"/>
    </location>
</feature>
<dbReference type="InterPro" id="IPR041681">
    <property type="entry name" value="PH_9"/>
</dbReference>
<dbReference type="InterPro" id="IPR001605">
    <property type="entry name" value="PH_dom-spectrin-type"/>
</dbReference>
<keyword evidence="7" id="KW-1185">Reference proteome</keyword>
<organism evidence="6 7">
    <name type="scientific">Nezara viridula</name>
    <name type="common">Southern green stink bug</name>
    <name type="synonym">Cimex viridulus</name>
    <dbReference type="NCBI Taxonomy" id="85310"/>
    <lineage>
        <taxon>Eukaryota</taxon>
        <taxon>Metazoa</taxon>
        <taxon>Ecdysozoa</taxon>
        <taxon>Arthropoda</taxon>
        <taxon>Hexapoda</taxon>
        <taxon>Insecta</taxon>
        <taxon>Pterygota</taxon>
        <taxon>Neoptera</taxon>
        <taxon>Paraneoptera</taxon>
        <taxon>Hemiptera</taxon>
        <taxon>Heteroptera</taxon>
        <taxon>Panheteroptera</taxon>
        <taxon>Pentatomomorpha</taxon>
        <taxon>Pentatomoidea</taxon>
        <taxon>Pentatomidae</taxon>
        <taxon>Pentatominae</taxon>
        <taxon>Nezara</taxon>
    </lineage>
</organism>
<dbReference type="PROSITE" id="PS50003">
    <property type="entry name" value="PH_DOMAIN"/>
    <property type="match status" value="1"/>
</dbReference>
<dbReference type="GO" id="GO:0007165">
    <property type="term" value="P:signal transduction"/>
    <property type="evidence" value="ECO:0007669"/>
    <property type="project" value="InterPro"/>
</dbReference>
<feature type="domain" description="PH" evidence="3">
    <location>
        <begin position="572"/>
        <end position="680"/>
    </location>
</feature>
<feature type="region of interest" description="Disordered" evidence="2">
    <location>
        <begin position="138"/>
        <end position="200"/>
    </location>
</feature>
<dbReference type="GO" id="GO:0005543">
    <property type="term" value="F:phospholipid binding"/>
    <property type="evidence" value="ECO:0007669"/>
    <property type="project" value="InterPro"/>
</dbReference>
<dbReference type="InterPro" id="IPR001849">
    <property type="entry name" value="PH_domain"/>
</dbReference>
<dbReference type="PANTHER" id="PTHR23175:SF23">
    <property type="entry name" value="PDZ DOMAIN-CONTAINING PROTEIN"/>
    <property type="match status" value="1"/>
</dbReference>
<accession>A0A9P0MVV4</accession>
<feature type="region of interest" description="Disordered" evidence="2">
    <location>
        <begin position="1110"/>
        <end position="1147"/>
    </location>
</feature>
<evidence type="ECO:0000259" key="3">
    <source>
        <dbReference type="PROSITE" id="PS50003"/>
    </source>
</evidence>
<feature type="compositionally biased region" description="Basic and acidic residues" evidence="2">
    <location>
        <begin position="389"/>
        <end position="411"/>
    </location>
</feature>
<feature type="compositionally biased region" description="Polar residues" evidence="2">
    <location>
        <begin position="359"/>
        <end position="380"/>
    </location>
</feature>
<feature type="region of interest" description="Disordered" evidence="2">
    <location>
        <begin position="1028"/>
        <end position="1080"/>
    </location>
</feature>
<dbReference type="InterPro" id="IPR036034">
    <property type="entry name" value="PDZ_sf"/>
</dbReference>
<feature type="region of interest" description="Disordered" evidence="2">
    <location>
        <begin position="1272"/>
        <end position="1469"/>
    </location>
</feature>
<dbReference type="OrthoDB" id="6281275at2759"/>
<dbReference type="SUPFAM" id="SSF50729">
    <property type="entry name" value="PH domain-like"/>
    <property type="match status" value="1"/>
</dbReference>
<dbReference type="InterPro" id="IPR041489">
    <property type="entry name" value="PDZ_6"/>
</dbReference>
<name>A0A9P0MVV4_NEZVI</name>
<dbReference type="InterPro" id="IPR011993">
    <property type="entry name" value="PH-like_dom_sf"/>
</dbReference>
<dbReference type="Pfam" id="PF15410">
    <property type="entry name" value="PH_9"/>
    <property type="match status" value="1"/>
</dbReference>
<dbReference type="InterPro" id="IPR001478">
    <property type="entry name" value="PDZ"/>
</dbReference>
<dbReference type="GO" id="GO:0005096">
    <property type="term" value="F:GTPase activator activity"/>
    <property type="evidence" value="ECO:0007669"/>
    <property type="project" value="UniProtKB-KW"/>
</dbReference>
<feature type="domain" description="PDZ" evidence="4">
    <location>
        <begin position="26"/>
        <end position="124"/>
    </location>
</feature>
<proteinExistence type="predicted"/>
<feature type="compositionally biased region" description="Basic and acidic residues" evidence="2">
    <location>
        <begin position="1437"/>
        <end position="1460"/>
    </location>
</feature>
<keyword evidence="1" id="KW-0343">GTPase activation</keyword>
<dbReference type="PRINTS" id="PR00683">
    <property type="entry name" value="SPECTRINPH"/>
</dbReference>
<evidence type="ECO:0000313" key="6">
    <source>
        <dbReference type="EMBL" id="CAH1405506.1"/>
    </source>
</evidence>
<dbReference type="PROSITE" id="PS50238">
    <property type="entry name" value="RHOGAP"/>
    <property type="match status" value="1"/>
</dbReference>
<feature type="compositionally biased region" description="Polar residues" evidence="2">
    <location>
        <begin position="138"/>
        <end position="174"/>
    </location>
</feature>
<reference evidence="6" key="1">
    <citation type="submission" date="2022-01" db="EMBL/GenBank/DDBJ databases">
        <authorList>
            <person name="King R."/>
        </authorList>
    </citation>
    <scope>NUCLEOTIDE SEQUENCE</scope>
</reference>
<feature type="compositionally biased region" description="Basic and acidic residues" evidence="2">
    <location>
        <begin position="1050"/>
        <end position="1059"/>
    </location>
</feature>
<evidence type="ECO:0000259" key="4">
    <source>
        <dbReference type="PROSITE" id="PS50106"/>
    </source>
</evidence>
<dbReference type="SUPFAM" id="SSF50156">
    <property type="entry name" value="PDZ domain-like"/>
    <property type="match status" value="1"/>
</dbReference>
<feature type="compositionally biased region" description="Low complexity" evidence="2">
    <location>
        <begin position="1236"/>
        <end position="1246"/>
    </location>
</feature>
<feature type="compositionally biased region" description="Basic and acidic residues" evidence="2">
    <location>
        <begin position="484"/>
        <end position="496"/>
    </location>
</feature>
<feature type="region of interest" description="Disordered" evidence="2">
    <location>
        <begin position="1218"/>
        <end position="1249"/>
    </location>
</feature>
<feature type="compositionally biased region" description="Basic and acidic residues" evidence="2">
    <location>
        <begin position="1305"/>
        <end position="1397"/>
    </location>
</feature>
<sequence>MAEDEGRRAQSPSRGLKDDKRRGPRNLVLRRSEASGFGFTLRHFIVYPPESYTLLGEKECDGPMDTIFVKWVRPGSPAAEAGLSTGDRLVRVNGEPTAGKTYAHVVRLIQQSSPVLRLLVLPKEEDLLQLYFSETAHNPETNQRPIRESSVTRSSSMQRASCQLSGEMDNTSLGCPQPRLSVDIPTSRRGSQDTHSSDDSLIMNRIRKSLEQKEEFLRTPPVTCSNREYYMRPGKLPTPHWPPAIPASSVQPRGFIYGGAVTNMPGTGNIPVVDDRCRLTARRPVRDLLSPPPNTHQLRMVSERARQFETGMLLADRTDLYRSELARLGSKRNVPNVAVRRKEFENRGDWRKHRESRSLDSNTTSPHQRSLSPPVSTGNRTIPVGSTKIHCDPPKDFHQLSPERKTIERPRSNSAEGVWGEKDQPHRHKAVRQDSYLAAVNKPIRNRRPEISILVTEAPPKKPTRPDTLPLAHTNCPAAQPSPGERENRLTPDSRSLDSSPASEPVFRRNKSHPNDEQGSEEDERTTRRVSYLKATWGGRINVDSDQELSDNEPQLASPHKGVNDIPQKDQEIVAEGTLYCKVILVDGKKAHDRSWRQTWGVVRGQVLYLFKDKKEANSETPVDHERIDLSTSKASSADDYTKRRHVIRLSTPNISEILLQAESQHDMSKWLSALGGGLPQQDSTATSGQNVSPVAPHKGIMKLTTTFRNRSPTGQSPVNKTRKPSQSEVIVGSPKSKTWKGMVAKQLRRIQTGSPVSPTAPPTYPEGATIGVPLYLCPPSKNNEFVPLLVELCTSIVEERGLEIIGIYRVPGNTGAVTSLTEAVNKGLESALLDQEQRWTDVNVISSLLKLFFRNLPDCLLTTEQYPMFIAADKLEDPRMRILEIRRLVHELPDHHLETLKHLMKHLKLVVEHSAINKMEARNLAIVFGPTLVRAGDDNMVTMVTDMSHQCRVVETLIQHADWCFSDDGPESLILDDNSSNENHSLPESETNQQTLLLGNVHKLGGMKSEVSRRDIVSSIITAANRKMMKSKTRKSLPSTAVPSDDTSPNDKGDKKESIGGILLQRRKESDPGSTDNKSVATSIAGAIASGVRGSVLFPGAIDLHAQANINNKEIPSDKTDGGEVKEPRPSKSPPPQPPTSDGTILTYTGLSEAYKERIRKFEMETKAMLQRDFNKDWNRIPQITPPPVIANKLAVNEGAGLAKWKQITSPQLTVEDDRVGSTRASSLDSLTESNNNNTTTNNNNSHDTVADLVSTLTDTFDAKMKSLGLLSSSPSNDPQPPTALSFRDPSLHRSFTSPNLEMKVLETHIDSSKEGTENEEKEKEEEKRDKDEVEKDDEKENCIFRLKRSESFKQREEKKEAPVKLLRRAESLNKKEGRSGGLKRSDSLTKTEKTDLNQMRRKQVLETGAKSKMKRKTGGGSERSIKRRHTVGGTKDFDKTTWLDNREREAAEEERRTSSPDLVSSGQQVVVWAAPRL</sequence>
<dbReference type="SMART" id="SM00233">
    <property type="entry name" value="PH"/>
    <property type="match status" value="1"/>
</dbReference>
<feature type="compositionally biased region" description="Polar residues" evidence="2">
    <location>
        <begin position="1037"/>
        <end position="1048"/>
    </location>
</feature>
<dbReference type="SMART" id="SM00324">
    <property type="entry name" value="RhoGAP"/>
    <property type="match status" value="1"/>
</dbReference>
<evidence type="ECO:0000313" key="7">
    <source>
        <dbReference type="Proteomes" id="UP001152798"/>
    </source>
</evidence>
<feature type="region of interest" description="Disordered" evidence="2">
    <location>
        <begin position="345"/>
        <end position="430"/>
    </location>
</feature>
<feature type="region of interest" description="Disordered" evidence="2">
    <location>
        <begin position="708"/>
        <end position="735"/>
    </location>
</feature>
<dbReference type="FunFam" id="1.10.555.10:FF:000058">
    <property type="entry name" value="GTPase-activating protein pac-1"/>
    <property type="match status" value="1"/>
</dbReference>
<dbReference type="Pfam" id="PF17820">
    <property type="entry name" value="PDZ_6"/>
    <property type="match status" value="1"/>
</dbReference>
<dbReference type="Gene3D" id="2.30.42.10">
    <property type="match status" value="1"/>
</dbReference>
<evidence type="ECO:0000259" key="5">
    <source>
        <dbReference type="PROSITE" id="PS50238"/>
    </source>
</evidence>
<dbReference type="SMART" id="SM00228">
    <property type="entry name" value="PDZ"/>
    <property type="match status" value="1"/>
</dbReference>
<feature type="region of interest" description="Disordered" evidence="2">
    <location>
        <begin position="451"/>
        <end position="528"/>
    </location>
</feature>
<protein>
    <recommendedName>
        <fullName evidence="8">Rho GTPase-activating protein 21</fullName>
    </recommendedName>
</protein>
<dbReference type="Gene3D" id="1.10.555.10">
    <property type="entry name" value="Rho GTPase activation protein"/>
    <property type="match status" value="1"/>
</dbReference>
<dbReference type="EMBL" id="OV725082">
    <property type="protein sequence ID" value="CAH1405506.1"/>
    <property type="molecule type" value="Genomic_DNA"/>
</dbReference>
<dbReference type="Proteomes" id="UP001152798">
    <property type="component" value="Chromosome 6"/>
</dbReference>
<feature type="compositionally biased region" description="Basic and acidic residues" evidence="2">
    <location>
        <begin position="1116"/>
        <end position="1131"/>
    </location>
</feature>
<feature type="compositionally biased region" description="Polar residues" evidence="2">
    <location>
        <begin position="708"/>
        <end position="729"/>
    </location>
</feature>
<feature type="compositionally biased region" description="Polar residues" evidence="2">
    <location>
        <begin position="1224"/>
        <end position="1235"/>
    </location>
</feature>
<dbReference type="PROSITE" id="PS50106">
    <property type="entry name" value="PDZ"/>
    <property type="match status" value="1"/>
</dbReference>
<feature type="region of interest" description="Disordered" evidence="2">
    <location>
        <begin position="543"/>
        <end position="565"/>
    </location>
</feature>
<gene>
    <name evidence="6" type="ORF">NEZAVI_LOCUS13707</name>
</gene>
<feature type="domain" description="Rho-GAP" evidence="5">
    <location>
        <begin position="773"/>
        <end position="966"/>
    </location>
</feature>
<dbReference type="InterPro" id="IPR008936">
    <property type="entry name" value="Rho_GTPase_activation_prot"/>
</dbReference>
<evidence type="ECO:0008006" key="8">
    <source>
        <dbReference type="Google" id="ProtNLM"/>
    </source>
</evidence>
<dbReference type="Gene3D" id="2.30.29.30">
    <property type="entry name" value="Pleckstrin-homology domain (PH domain)/Phosphotyrosine-binding domain (PTB)"/>
    <property type="match status" value="1"/>
</dbReference>
<evidence type="ECO:0000256" key="1">
    <source>
        <dbReference type="ARBA" id="ARBA00022468"/>
    </source>
</evidence>
<dbReference type="SUPFAM" id="SSF48350">
    <property type="entry name" value="GTPase activation domain, GAP"/>
    <property type="match status" value="1"/>
</dbReference>
<dbReference type="Pfam" id="PF00620">
    <property type="entry name" value="RhoGAP"/>
    <property type="match status" value="1"/>
</dbReference>
<dbReference type="InterPro" id="IPR000198">
    <property type="entry name" value="RhoGAP_dom"/>
</dbReference>
<dbReference type="PANTHER" id="PTHR23175">
    <property type="entry name" value="PDZ DOMAIN-CONTAINING PROTEIN"/>
    <property type="match status" value="1"/>
</dbReference>
<feature type="region of interest" description="Disordered" evidence="2">
    <location>
        <begin position="975"/>
        <end position="995"/>
    </location>
</feature>
<evidence type="ECO:0000256" key="2">
    <source>
        <dbReference type="SAM" id="MobiDB-lite"/>
    </source>
</evidence>
<feature type="region of interest" description="Disordered" evidence="2">
    <location>
        <begin position="1"/>
        <end position="25"/>
    </location>
</feature>